<evidence type="ECO:0000256" key="3">
    <source>
        <dbReference type="ARBA" id="ARBA00007931"/>
    </source>
</evidence>
<evidence type="ECO:0000256" key="9">
    <source>
        <dbReference type="ARBA" id="ARBA00023049"/>
    </source>
</evidence>
<dbReference type="InterPro" id="IPR041489">
    <property type="entry name" value="PDZ_6"/>
</dbReference>
<evidence type="ECO:0000256" key="5">
    <source>
        <dbReference type="ARBA" id="ARBA00022692"/>
    </source>
</evidence>
<dbReference type="GO" id="GO:0004222">
    <property type="term" value="F:metalloendopeptidase activity"/>
    <property type="evidence" value="ECO:0007669"/>
    <property type="project" value="InterPro"/>
</dbReference>
<sequence>MIIHEAGHFLAARAVGIHVEVFSVGWGKKLWGFTRGGTEYRISLIPLGGFVKMKGETAYQKAVEEGLDEIEPQENSFFSAAPWKRIVVAIAGPAMNLLFALLVLAIINLAGFSYSSFENRIVLADDYPEYHTVSDLPTPAARAGLETGDRILRVNGEAAENYSELRQLLATNALEEVNLQVDRNGQTFQRSAELVLDNQTGAGILGISPFIEPIISSPVEGESRGLEPGDRITAINATEVDNSFDVRRVLDSLPIGTDQVYADITVQRDGEAVTLEHPLQYNQEQDALYLGYYYSQESYRHAADGPLDALASGWNEIGNTLAMTFKGLGLMFRGLDPMSALSGPIRIVDMVGQVTAQGLSQGIAEGLRSFFHLLSLLSVALFFGNLLPIPVLDGGQIVVFTAEMIKRKPIKPRTFFRYQTIGAIIVFGLIAFVLFSDLLYIFAG</sequence>
<evidence type="ECO:0000256" key="10">
    <source>
        <dbReference type="ARBA" id="ARBA00023136"/>
    </source>
</evidence>
<dbReference type="NCBIfam" id="TIGR00054">
    <property type="entry name" value="RIP metalloprotease RseP"/>
    <property type="match status" value="1"/>
</dbReference>
<dbReference type="EMBL" id="CP006939">
    <property type="protein sequence ID" value="AHC14723.1"/>
    <property type="molecule type" value="Genomic_DNA"/>
</dbReference>
<dbReference type="PANTHER" id="PTHR42837:SF2">
    <property type="entry name" value="MEMBRANE METALLOPROTEASE ARASP2, CHLOROPLASTIC-RELATED"/>
    <property type="match status" value="1"/>
</dbReference>
<keyword evidence="10 11" id="KW-0472">Membrane</keyword>
<comment type="subcellular location">
    <subcellularLocation>
        <location evidence="2">Membrane</location>
        <topology evidence="2">Multi-pass membrane protein</topology>
    </subcellularLocation>
</comment>
<keyword evidence="13" id="KW-0132">Cell division</keyword>
<feature type="transmembrane region" description="Helical" evidence="11">
    <location>
        <begin position="86"/>
        <end position="110"/>
    </location>
</feature>
<dbReference type="InterPro" id="IPR008915">
    <property type="entry name" value="Peptidase_M50"/>
</dbReference>
<dbReference type="Pfam" id="PF17820">
    <property type="entry name" value="PDZ_6"/>
    <property type="match status" value="1"/>
</dbReference>
<keyword evidence="5 11" id="KW-0812">Transmembrane</keyword>
<gene>
    <name evidence="13" type="ORF">L21SP2_1324</name>
</gene>
<dbReference type="HOGENOM" id="CLU_025778_0_0_12"/>
<feature type="domain" description="PDZ" evidence="12">
    <location>
        <begin position="108"/>
        <end position="185"/>
    </location>
</feature>
<dbReference type="InterPro" id="IPR001478">
    <property type="entry name" value="PDZ"/>
</dbReference>
<dbReference type="InterPro" id="IPR036034">
    <property type="entry name" value="PDZ_sf"/>
</dbReference>
<comment type="similarity">
    <text evidence="3 11">Belongs to the peptidase M50B family.</text>
</comment>
<evidence type="ECO:0000313" key="13">
    <source>
        <dbReference type="EMBL" id="AHC14723.1"/>
    </source>
</evidence>
<organism evidence="13 14">
    <name type="scientific">Salinispira pacifica</name>
    <dbReference type="NCBI Taxonomy" id="1307761"/>
    <lineage>
        <taxon>Bacteria</taxon>
        <taxon>Pseudomonadati</taxon>
        <taxon>Spirochaetota</taxon>
        <taxon>Spirochaetia</taxon>
        <taxon>Spirochaetales</taxon>
        <taxon>Spirochaetaceae</taxon>
        <taxon>Salinispira</taxon>
    </lineage>
</organism>
<keyword evidence="8 11" id="KW-1133">Transmembrane helix</keyword>
<dbReference type="GO" id="GO:0006508">
    <property type="term" value="P:proteolysis"/>
    <property type="evidence" value="ECO:0007669"/>
    <property type="project" value="UniProtKB-KW"/>
</dbReference>
<keyword evidence="13" id="KW-0131">Cell cycle</keyword>
<feature type="domain" description="PDZ" evidence="12">
    <location>
        <begin position="198"/>
        <end position="270"/>
    </location>
</feature>
<keyword evidence="14" id="KW-1185">Reference proteome</keyword>
<reference evidence="13 14" key="1">
    <citation type="journal article" date="2015" name="Stand. Genomic Sci.">
        <title>Complete genome sequence and description of Salinispira pacifica gen. nov., sp. nov., a novel spirochaete isolated form a hypersaline microbial mat.</title>
        <authorList>
            <person name="Ben Hania W."/>
            <person name="Joseph M."/>
            <person name="Schumann P."/>
            <person name="Bunk B."/>
            <person name="Fiebig A."/>
            <person name="Sproer C."/>
            <person name="Klenk H.P."/>
            <person name="Fardeau M.L."/>
            <person name="Spring S."/>
        </authorList>
    </citation>
    <scope>NUCLEOTIDE SEQUENCE [LARGE SCALE GENOMIC DNA]</scope>
    <source>
        <strain evidence="13 14">L21-RPul-D2</strain>
    </source>
</reference>
<dbReference type="CDD" id="cd06163">
    <property type="entry name" value="S2P-M50_PDZ_RseP-like"/>
    <property type="match status" value="1"/>
</dbReference>
<feature type="transmembrane region" description="Helical" evidence="11">
    <location>
        <begin position="370"/>
        <end position="400"/>
    </location>
</feature>
<dbReference type="PANTHER" id="PTHR42837">
    <property type="entry name" value="REGULATOR OF SIGMA-E PROTEASE RSEP"/>
    <property type="match status" value="1"/>
</dbReference>
<evidence type="ECO:0000256" key="8">
    <source>
        <dbReference type="ARBA" id="ARBA00022989"/>
    </source>
</evidence>
<dbReference type="KEGG" id="slr:L21SP2_1324"/>
<evidence type="ECO:0000256" key="7">
    <source>
        <dbReference type="ARBA" id="ARBA00022833"/>
    </source>
</evidence>
<evidence type="ECO:0000313" key="14">
    <source>
        <dbReference type="Proteomes" id="UP000018680"/>
    </source>
</evidence>
<comment type="cofactor">
    <cofactor evidence="1 11">
        <name>Zn(2+)</name>
        <dbReference type="ChEBI" id="CHEBI:29105"/>
    </cofactor>
</comment>
<dbReference type="GO" id="GO:0046872">
    <property type="term" value="F:metal ion binding"/>
    <property type="evidence" value="ECO:0007669"/>
    <property type="project" value="UniProtKB-KW"/>
</dbReference>
<dbReference type="eggNOG" id="COG0750">
    <property type="taxonomic scope" value="Bacteria"/>
</dbReference>
<dbReference type="STRING" id="1307761.L21SP2_1324"/>
<keyword evidence="7 11" id="KW-0862">Zinc</keyword>
<dbReference type="SMART" id="SM00228">
    <property type="entry name" value="PDZ"/>
    <property type="match status" value="2"/>
</dbReference>
<evidence type="ECO:0000259" key="12">
    <source>
        <dbReference type="SMART" id="SM00228"/>
    </source>
</evidence>
<dbReference type="EC" id="3.4.24.-" evidence="11"/>
<keyword evidence="11" id="KW-0479">Metal-binding</keyword>
<dbReference type="SUPFAM" id="SSF50156">
    <property type="entry name" value="PDZ domain-like"/>
    <property type="match status" value="2"/>
</dbReference>
<dbReference type="InterPro" id="IPR004387">
    <property type="entry name" value="Pept_M50_Zn"/>
</dbReference>
<protein>
    <recommendedName>
        <fullName evidence="11">Zinc metalloprotease</fullName>
        <ecNumber evidence="11">3.4.24.-</ecNumber>
    </recommendedName>
</protein>
<evidence type="ECO:0000256" key="4">
    <source>
        <dbReference type="ARBA" id="ARBA00022670"/>
    </source>
</evidence>
<feature type="transmembrane region" description="Helical" evidence="11">
    <location>
        <begin position="421"/>
        <end position="443"/>
    </location>
</feature>
<accession>V5WG01</accession>
<dbReference type="GO" id="GO:0016020">
    <property type="term" value="C:membrane"/>
    <property type="evidence" value="ECO:0007669"/>
    <property type="project" value="UniProtKB-SubCell"/>
</dbReference>
<dbReference type="Proteomes" id="UP000018680">
    <property type="component" value="Chromosome"/>
</dbReference>
<proteinExistence type="inferred from homology"/>
<evidence type="ECO:0000256" key="11">
    <source>
        <dbReference type="RuleBase" id="RU362031"/>
    </source>
</evidence>
<evidence type="ECO:0000256" key="1">
    <source>
        <dbReference type="ARBA" id="ARBA00001947"/>
    </source>
</evidence>
<dbReference type="Pfam" id="PF02163">
    <property type="entry name" value="Peptidase_M50"/>
    <property type="match status" value="1"/>
</dbReference>
<keyword evidence="6 11" id="KW-0378">Hydrolase</keyword>
<evidence type="ECO:0000256" key="6">
    <source>
        <dbReference type="ARBA" id="ARBA00022801"/>
    </source>
</evidence>
<dbReference type="AlphaFoldDB" id="V5WG01"/>
<dbReference type="GO" id="GO:0051301">
    <property type="term" value="P:cell division"/>
    <property type="evidence" value="ECO:0007669"/>
    <property type="project" value="UniProtKB-KW"/>
</dbReference>
<keyword evidence="9 11" id="KW-0482">Metalloprotease</keyword>
<dbReference type="Gene3D" id="2.30.42.10">
    <property type="match status" value="2"/>
</dbReference>
<keyword evidence="4 13" id="KW-0645">Protease</keyword>
<name>V5WG01_9SPIO</name>
<evidence type="ECO:0000256" key="2">
    <source>
        <dbReference type="ARBA" id="ARBA00004141"/>
    </source>
</evidence>